<organism evidence="2 3">
    <name type="scientific">Novibacillus thermophilus</name>
    <dbReference type="NCBI Taxonomy" id="1471761"/>
    <lineage>
        <taxon>Bacteria</taxon>
        <taxon>Bacillati</taxon>
        <taxon>Bacillota</taxon>
        <taxon>Bacilli</taxon>
        <taxon>Bacillales</taxon>
        <taxon>Thermoactinomycetaceae</taxon>
        <taxon>Novibacillus</taxon>
    </lineage>
</organism>
<dbReference type="OrthoDB" id="1808939at2"/>
<evidence type="ECO:0000313" key="2">
    <source>
        <dbReference type="EMBL" id="AQS55388.1"/>
    </source>
</evidence>
<feature type="transmembrane region" description="Helical" evidence="1">
    <location>
        <begin position="32"/>
        <end position="54"/>
    </location>
</feature>
<dbReference type="EMBL" id="CP019699">
    <property type="protein sequence ID" value="AQS55388.1"/>
    <property type="molecule type" value="Genomic_DNA"/>
</dbReference>
<feature type="transmembrane region" description="Helical" evidence="1">
    <location>
        <begin position="7"/>
        <end position="26"/>
    </location>
</feature>
<keyword evidence="1" id="KW-1133">Transmembrane helix</keyword>
<name>A0A1U9K5T5_9BACL</name>
<proteinExistence type="predicted"/>
<dbReference type="RefSeq" id="WP_077719210.1">
    <property type="nucleotide sequence ID" value="NZ_CP019699.1"/>
</dbReference>
<dbReference type="KEGG" id="ntr:B0W44_05905"/>
<keyword evidence="1" id="KW-0812">Transmembrane</keyword>
<protein>
    <submittedName>
        <fullName evidence="2">Uncharacterized protein</fullName>
    </submittedName>
</protein>
<keyword evidence="1" id="KW-0472">Membrane</keyword>
<evidence type="ECO:0000256" key="1">
    <source>
        <dbReference type="SAM" id="Phobius"/>
    </source>
</evidence>
<sequence>MVRRGVFWIVLIAAIMLLCLIVPFTALSGVDAWYGSFLFWVVATLAVIVINVVITGSWRE</sequence>
<reference evidence="2 3" key="1">
    <citation type="journal article" date="2015" name="Int. J. Syst. Evol. Microbiol.">
        <title>Novibacillus thermophilus gen. nov., sp. nov., a Gram-staining-negative and moderately thermophilic member of the family Thermoactinomycetaceae.</title>
        <authorList>
            <person name="Yang G."/>
            <person name="Chen J."/>
            <person name="Zhou S."/>
        </authorList>
    </citation>
    <scope>NUCLEOTIDE SEQUENCE [LARGE SCALE GENOMIC DNA]</scope>
    <source>
        <strain evidence="2 3">SG-1</strain>
    </source>
</reference>
<gene>
    <name evidence="2" type="ORF">B0W44_05905</name>
</gene>
<dbReference type="Proteomes" id="UP000188603">
    <property type="component" value="Chromosome"/>
</dbReference>
<dbReference type="AlphaFoldDB" id="A0A1U9K5T5"/>
<evidence type="ECO:0000313" key="3">
    <source>
        <dbReference type="Proteomes" id="UP000188603"/>
    </source>
</evidence>
<keyword evidence="3" id="KW-1185">Reference proteome</keyword>
<accession>A0A1U9K5T5</accession>
<dbReference type="STRING" id="1471761.B0W44_05905"/>